<dbReference type="SUPFAM" id="SSF51735">
    <property type="entry name" value="NAD(P)-binding Rossmann-fold domains"/>
    <property type="match status" value="2"/>
</dbReference>
<dbReference type="InterPro" id="IPR002347">
    <property type="entry name" value="SDR_fam"/>
</dbReference>
<dbReference type="PANTHER" id="PTHR48036">
    <property type="entry name" value="SPLICING FACTOR (PAD-1), PUTATIVE (AFU_ORTHOLOGUE AFUA_1G15810)-RELATED"/>
    <property type="match status" value="1"/>
</dbReference>
<dbReference type="Proteomes" id="UP001530293">
    <property type="component" value="Unassembled WGS sequence"/>
</dbReference>
<feature type="compositionally biased region" description="Polar residues" evidence="2">
    <location>
        <begin position="8"/>
        <end position="20"/>
    </location>
</feature>
<reference evidence="4 5" key="1">
    <citation type="submission" date="2024-10" db="EMBL/GenBank/DDBJ databases">
        <title>Updated reference genomes for cyclostephanoid diatoms.</title>
        <authorList>
            <person name="Roberts W.R."/>
            <person name="Alverson A.J."/>
        </authorList>
    </citation>
    <scope>NUCLEOTIDE SEQUENCE [LARGE SCALE GENOMIC DNA]</scope>
    <source>
        <strain evidence="4 5">AJA232-27</strain>
    </source>
</reference>
<feature type="domain" description="RRM" evidence="3">
    <location>
        <begin position="568"/>
        <end position="652"/>
    </location>
</feature>
<accession>A0ABD3MJP1</accession>
<sequence>MTMAADGKSNSADADATTTKPHPKSDHDNGNNDDEARLKEMLIKKKVMQKVKNRRESGHAAAAADTATAADTAAAVAGPTLTENNDKSKTGELEHTHHKSGVDEEDTNQIGEHGDNNDRRDKKSSHRHHRDHHDSSRSSRRADDRDRGSERGGPNPSRGNDMRGGGGGGSRDGPFPRGGGEGRMMDSRDYYRGDYRGDSSYGPPPPYNRRDYYDDRRGGHNGGRGWRGGGAAASMRPYDDRYDGPGPRGGGGRPMGGRRDERERDIYGKKKEGTSTLSVHVRDVILLRDRRTGRHKGCAYVELGTLEDVDRALMASGKTPDFQRFPILVKRTEAEKNGVMTTTTTTMAAAAGLQFTPPVASTPHQFTADGRRIEAQKVYIGSIDPCVTQAQLYALFSQFGPLEKVLLQIDVATGMSRGFAFLSYRDPKDANLAIQTMSGQMLVGRPLKTGWANQQVSAAGVVEVKSDEFPDDANEKIQKVNGVLTQLTGTSLTTMIGQVDPAAHQALLAAGPAGALGIMPSAQLANVANAALDMALGVAPAPTHTPAATATAVVEDAKVVGRSHQPTQHILVHNMFNKDEETDPGWENDIKLDFEEECAQYGKITCVVVMSKDPGGMIYASFDSVDGASNCAKNLAGRWFDKRQLRVEFVDSVVITGGGGFLGQVLAKEILTNPHLRSVDKTVKVAQLVLADIVEPSKYLFDLHSLANENNVNLQFIVGDVSNLEYCMSLIGTTNRSSKNYAGKGALSVFHLGAVMSGAPPDLALRVNLHGTLNMLEATRKWQESNPNSRPTFMFASAGATLGAGHSADWVSHDDTISDATRAAPHTTYGTTKACAELLMADYSRRGFCDGRGVRLPSVIVRAGEPNAATTSCFSSVVREPLSGKEVVLPVGPNVFHAVTGYRSAISGMLAVHAAMPELVDQILGYDRTVFLPTIPVSMKQLEEAMKRVVSSDSVSKLGKVVYEEDETLSSIVASFPTRVDSKRALLLGASPPPSIDDIIREYCHDFKSALAEGVVLSEVKEEEQPSSVIQPDVNRVVALITGGGSGIGRAVAIRLAKGGWGGVDGRGNDVDGTPLRVGLVLVGRRCDALKETKVLCEESANYVNVDVLAIPTDVTKESDVQNLMNSISTQFGRVDLLFNNAGINIAPASVEEIDSIDFQRVMDTNVTACWRMAKNVMQIMSKQEPQGGRIINNGSISAHTPRPGSAPYTASKHAVLGLTKSIALDGRKFNIACGQIDFGNVSSDMTKSVGGSAYSMSAGMPQANGTIMPEPTFSVDAAANTVFAMAALPLDANVLNMTVMATTMPYVGRG</sequence>
<dbReference type="InterPro" id="IPR006509">
    <property type="entry name" value="RBM39_SF"/>
</dbReference>
<dbReference type="SMART" id="SM00360">
    <property type="entry name" value="RRM"/>
    <property type="match status" value="3"/>
</dbReference>
<dbReference type="InterPro" id="IPR020904">
    <property type="entry name" value="Sc_DH/Rdtase_CS"/>
</dbReference>
<feature type="compositionally biased region" description="Basic and acidic residues" evidence="2">
    <location>
        <begin position="183"/>
        <end position="197"/>
    </location>
</feature>
<dbReference type="PROSITE" id="PS00061">
    <property type="entry name" value="ADH_SHORT"/>
    <property type="match status" value="1"/>
</dbReference>
<feature type="region of interest" description="Disordered" evidence="2">
    <location>
        <begin position="1"/>
        <end position="273"/>
    </location>
</feature>
<dbReference type="Gene3D" id="3.30.70.330">
    <property type="match status" value="3"/>
</dbReference>
<dbReference type="InterPro" id="IPR012677">
    <property type="entry name" value="Nucleotide-bd_a/b_plait_sf"/>
</dbReference>
<organism evidence="4 5">
    <name type="scientific">Discostella pseudostelligera</name>
    <dbReference type="NCBI Taxonomy" id="259834"/>
    <lineage>
        <taxon>Eukaryota</taxon>
        <taxon>Sar</taxon>
        <taxon>Stramenopiles</taxon>
        <taxon>Ochrophyta</taxon>
        <taxon>Bacillariophyta</taxon>
        <taxon>Coscinodiscophyceae</taxon>
        <taxon>Thalassiosirophycidae</taxon>
        <taxon>Stephanodiscales</taxon>
        <taxon>Stephanodiscaceae</taxon>
        <taxon>Discostella</taxon>
    </lineage>
</organism>
<feature type="compositionally biased region" description="Basic and acidic residues" evidence="2">
    <location>
        <begin position="208"/>
        <end position="218"/>
    </location>
</feature>
<name>A0ABD3MJP1_9STRA</name>
<dbReference type="InterPro" id="IPR036291">
    <property type="entry name" value="NAD(P)-bd_dom_sf"/>
</dbReference>
<feature type="compositionally biased region" description="Basic and acidic residues" evidence="2">
    <location>
        <begin position="257"/>
        <end position="273"/>
    </location>
</feature>
<dbReference type="InterPro" id="IPR001509">
    <property type="entry name" value="Epimerase_deHydtase"/>
</dbReference>
<gene>
    <name evidence="4" type="ORF">ACHAWU_004127</name>
</gene>
<feature type="compositionally biased region" description="Gly residues" evidence="2">
    <location>
        <begin position="162"/>
        <end position="182"/>
    </location>
</feature>
<dbReference type="Gene3D" id="3.90.25.10">
    <property type="entry name" value="UDP-galactose 4-epimerase, domain 1"/>
    <property type="match status" value="1"/>
</dbReference>
<evidence type="ECO:0000313" key="5">
    <source>
        <dbReference type="Proteomes" id="UP001530293"/>
    </source>
</evidence>
<feature type="domain" description="RRM" evidence="3">
    <location>
        <begin position="376"/>
        <end position="454"/>
    </location>
</feature>
<feature type="compositionally biased region" description="Basic and acidic residues" evidence="2">
    <location>
        <begin position="23"/>
        <end position="43"/>
    </location>
</feature>
<feature type="compositionally biased region" description="Basic residues" evidence="2">
    <location>
        <begin position="44"/>
        <end position="53"/>
    </location>
</feature>
<dbReference type="PRINTS" id="PR00080">
    <property type="entry name" value="SDRFAMILY"/>
</dbReference>
<feature type="compositionally biased region" description="Basic residues" evidence="2">
    <location>
        <begin position="122"/>
        <end position="131"/>
    </location>
</feature>
<dbReference type="Pfam" id="PF00106">
    <property type="entry name" value="adh_short"/>
    <property type="match status" value="1"/>
</dbReference>
<evidence type="ECO:0000259" key="3">
    <source>
        <dbReference type="PROSITE" id="PS50102"/>
    </source>
</evidence>
<keyword evidence="1" id="KW-0694">RNA-binding</keyword>
<protein>
    <recommendedName>
        <fullName evidence="3">RRM domain-containing protein</fullName>
    </recommendedName>
</protein>
<feature type="compositionally biased region" description="Low complexity" evidence="2">
    <location>
        <begin position="60"/>
        <end position="75"/>
    </location>
</feature>
<dbReference type="PRINTS" id="PR00081">
    <property type="entry name" value="GDHRDH"/>
</dbReference>
<proteinExistence type="predicted"/>
<feature type="compositionally biased region" description="Gly residues" evidence="2">
    <location>
        <begin position="246"/>
        <end position="255"/>
    </location>
</feature>
<dbReference type="Gene3D" id="3.40.50.720">
    <property type="entry name" value="NAD(P)-binding Rossmann-like Domain"/>
    <property type="match status" value="2"/>
</dbReference>
<keyword evidence="5" id="KW-1185">Reference proteome</keyword>
<evidence type="ECO:0000256" key="1">
    <source>
        <dbReference type="PROSITE-ProRule" id="PRU00176"/>
    </source>
</evidence>
<dbReference type="InterPro" id="IPR035979">
    <property type="entry name" value="RBD_domain_sf"/>
</dbReference>
<evidence type="ECO:0000256" key="2">
    <source>
        <dbReference type="SAM" id="MobiDB-lite"/>
    </source>
</evidence>
<comment type="caution">
    <text evidence="4">The sequence shown here is derived from an EMBL/GenBank/DDBJ whole genome shotgun (WGS) entry which is preliminary data.</text>
</comment>
<dbReference type="EMBL" id="JALLBG020000108">
    <property type="protein sequence ID" value="KAL3764315.1"/>
    <property type="molecule type" value="Genomic_DNA"/>
</dbReference>
<feature type="compositionally biased region" description="Basic and acidic residues" evidence="2">
    <location>
        <begin position="132"/>
        <end position="150"/>
    </location>
</feature>
<feature type="compositionally biased region" description="Basic and acidic residues" evidence="2">
    <location>
        <begin position="112"/>
        <end position="121"/>
    </location>
</feature>
<dbReference type="Pfam" id="PF01370">
    <property type="entry name" value="Epimerase"/>
    <property type="match status" value="1"/>
</dbReference>
<dbReference type="CDD" id="cd05233">
    <property type="entry name" value="SDR_c"/>
    <property type="match status" value="1"/>
</dbReference>
<dbReference type="Pfam" id="PF00076">
    <property type="entry name" value="RRM_1"/>
    <property type="match status" value="1"/>
</dbReference>
<feature type="compositionally biased region" description="Basic and acidic residues" evidence="2">
    <location>
        <begin position="84"/>
        <end position="95"/>
    </location>
</feature>
<evidence type="ECO:0000313" key="4">
    <source>
        <dbReference type="EMBL" id="KAL3764315.1"/>
    </source>
</evidence>
<dbReference type="InterPro" id="IPR000504">
    <property type="entry name" value="RRM_dom"/>
</dbReference>
<dbReference type="PROSITE" id="PS50102">
    <property type="entry name" value="RRM"/>
    <property type="match status" value="2"/>
</dbReference>
<feature type="compositionally biased region" description="Gly residues" evidence="2">
    <location>
        <begin position="220"/>
        <end position="231"/>
    </location>
</feature>
<dbReference type="SUPFAM" id="SSF54928">
    <property type="entry name" value="RNA-binding domain, RBD"/>
    <property type="match status" value="3"/>
</dbReference>
<dbReference type="GO" id="GO:0003723">
    <property type="term" value="F:RNA binding"/>
    <property type="evidence" value="ECO:0007669"/>
    <property type="project" value="UniProtKB-UniRule"/>
</dbReference>
<dbReference type="CDD" id="cd12285">
    <property type="entry name" value="RRM3_RBM39_like"/>
    <property type="match status" value="1"/>
</dbReference>